<dbReference type="GO" id="GO:0016787">
    <property type="term" value="F:hydrolase activity"/>
    <property type="evidence" value="ECO:0007669"/>
    <property type="project" value="UniProtKB-KW"/>
</dbReference>
<dbReference type="HOGENOM" id="CLU_097802_1_1_5"/>
<dbReference type="PANTHER" id="PTHR35531">
    <property type="entry name" value="INNER MEMBRANE PROTEIN YBCI-RELATED"/>
    <property type="match status" value="1"/>
</dbReference>
<comment type="caution">
    <text evidence="2">The sequence shown here is derived from an EMBL/GenBank/DDBJ whole genome shotgun (WGS) entry which is preliminary data.</text>
</comment>
<reference evidence="2 3" key="1">
    <citation type="submission" date="2013-03" db="EMBL/GenBank/DDBJ databases">
        <authorList>
            <person name="Fiebig A."/>
            <person name="Goeker M."/>
            <person name="Klenk H.-P.P."/>
        </authorList>
    </citation>
    <scope>NUCLEOTIDE SEQUENCE [LARGE SCALE GENOMIC DNA]</scope>
    <source>
        <strain evidence="2 3">DSM 17492</strain>
        <plasmid evidence="2 3">pLokhon02</plasmid>
    </source>
</reference>
<dbReference type="Pfam" id="PF04307">
    <property type="entry name" value="YdjM"/>
    <property type="match status" value="1"/>
</dbReference>
<geneLocation type="plasmid" evidence="2 3">
    <name>pLokhon02</name>
</geneLocation>
<keyword evidence="1" id="KW-0812">Transmembrane</keyword>
<keyword evidence="3" id="KW-1185">Reference proteome</keyword>
<evidence type="ECO:0000313" key="3">
    <source>
        <dbReference type="Proteomes" id="UP000025047"/>
    </source>
</evidence>
<evidence type="ECO:0000256" key="1">
    <source>
        <dbReference type="SAM" id="Phobius"/>
    </source>
</evidence>
<gene>
    <name evidence="2" type="ORF">Lokhon_00152</name>
</gene>
<dbReference type="PATRIC" id="fig|1122180.6.peg.156"/>
<dbReference type="eggNOG" id="COG1988">
    <property type="taxonomic scope" value="Bacteria"/>
</dbReference>
<dbReference type="EMBL" id="APGJ01000010">
    <property type="protein sequence ID" value="EYD70398.1"/>
    <property type="molecule type" value="Genomic_DNA"/>
</dbReference>
<accession>A0A017H898</accession>
<keyword evidence="1" id="KW-0472">Membrane</keyword>
<keyword evidence="2" id="KW-0378">Hydrolase</keyword>
<dbReference type="Proteomes" id="UP000025047">
    <property type="component" value="Plasmid pLokhon02"/>
</dbReference>
<proteinExistence type="predicted"/>
<name>A0A017H898_9RHOB</name>
<sequence length="164" mass="17202">MMGRTHLALGAVAGVQLAAQTPGLGLPIMAAALFGAILPDVDTPYSKLGRRLWPLSRLVLQVFGHRGGTHSAAFVLLATALMWLVSPPVALALGAGILTHLAADAISYGHGTRFTARGAGVPLLWPLSDRKTGLRLVKVNGALENLVILPWMALYAAQIGWALI</sequence>
<feature type="transmembrane region" description="Helical" evidence="1">
    <location>
        <begin position="72"/>
        <end position="98"/>
    </location>
</feature>
<protein>
    <submittedName>
        <fullName evidence="2">Putative membrane-bound metal-dependent hydrolase</fullName>
    </submittedName>
</protein>
<dbReference type="InterPro" id="IPR007404">
    <property type="entry name" value="YdjM-like"/>
</dbReference>
<evidence type="ECO:0000313" key="2">
    <source>
        <dbReference type="EMBL" id="EYD70398.1"/>
    </source>
</evidence>
<organism evidence="2 3">
    <name type="scientific">Limimaricola hongkongensis DSM 17492</name>
    <dbReference type="NCBI Taxonomy" id="1122180"/>
    <lineage>
        <taxon>Bacteria</taxon>
        <taxon>Pseudomonadati</taxon>
        <taxon>Pseudomonadota</taxon>
        <taxon>Alphaproteobacteria</taxon>
        <taxon>Rhodobacterales</taxon>
        <taxon>Paracoccaceae</taxon>
        <taxon>Limimaricola</taxon>
    </lineage>
</organism>
<keyword evidence="2" id="KW-0614">Plasmid</keyword>
<dbReference type="PANTHER" id="PTHR35531:SF1">
    <property type="entry name" value="INNER MEMBRANE PROTEIN YBCI-RELATED"/>
    <property type="match status" value="1"/>
</dbReference>
<keyword evidence="1" id="KW-1133">Transmembrane helix</keyword>
<dbReference type="AlphaFoldDB" id="A0A017H898"/>